<reference evidence="6" key="1">
    <citation type="submission" date="2022-11" db="UniProtKB">
        <authorList>
            <consortium name="EnsemblMetazoa"/>
        </authorList>
    </citation>
    <scope>IDENTIFICATION</scope>
</reference>
<evidence type="ECO:0000313" key="6">
    <source>
        <dbReference type="EnsemblMetazoa" id="XP_020904436.1"/>
    </source>
</evidence>
<dbReference type="Proteomes" id="UP000887567">
    <property type="component" value="Unplaced"/>
</dbReference>
<dbReference type="GeneID" id="110242753"/>
<feature type="domain" description="HotDog ACOT-type" evidence="5">
    <location>
        <begin position="254"/>
        <end position="369"/>
    </location>
</feature>
<name>A0A913XHH1_EXADI</name>
<proteinExistence type="inferred from homology"/>
<dbReference type="GO" id="GO:0006637">
    <property type="term" value="P:acyl-CoA metabolic process"/>
    <property type="evidence" value="ECO:0007669"/>
    <property type="project" value="TreeGrafter"/>
</dbReference>
<dbReference type="GO" id="GO:0005739">
    <property type="term" value="C:mitochondrion"/>
    <property type="evidence" value="ECO:0007669"/>
    <property type="project" value="TreeGrafter"/>
</dbReference>
<keyword evidence="7" id="KW-1185">Reference proteome</keyword>
<dbReference type="SUPFAM" id="SSF54637">
    <property type="entry name" value="Thioesterase/thiol ester dehydrase-isomerase"/>
    <property type="match status" value="2"/>
</dbReference>
<dbReference type="PANTHER" id="PTHR12655:SF0">
    <property type="entry name" value="ACYL-COENZYME A THIOESTERASE 9, MITOCHONDRIAL"/>
    <property type="match status" value="1"/>
</dbReference>
<protein>
    <recommendedName>
        <fullName evidence="5">HotDog ACOT-type domain-containing protein</fullName>
    </recommendedName>
</protein>
<feature type="domain" description="HotDog ACOT-type" evidence="5">
    <location>
        <begin position="53"/>
        <end position="174"/>
    </location>
</feature>
<dbReference type="KEGG" id="epa:110242753"/>
<dbReference type="PROSITE" id="PS51770">
    <property type="entry name" value="HOTDOG_ACOT"/>
    <property type="match status" value="2"/>
</dbReference>
<dbReference type="InterPro" id="IPR033120">
    <property type="entry name" value="HOTDOG_ACOT"/>
</dbReference>
<accession>A0A913XHH1</accession>
<dbReference type="RefSeq" id="XP_020904436.1">
    <property type="nucleotide sequence ID" value="XM_021048777.1"/>
</dbReference>
<comment type="similarity">
    <text evidence="1">Belongs to the acyl coenzyme A hydrolase family.</text>
</comment>
<organism evidence="6 7">
    <name type="scientific">Exaiptasia diaphana</name>
    <name type="common">Tropical sea anemone</name>
    <name type="synonym">Aiptasia pulchella</name>
    <dbReference type="NCBI Taxonomy" id="2652724"/>
    <lineage>
        <taxon>Eukaryota</taxon>
        <taxon>Metazoa</taxon>
        <taxon>Cnidaria</taxon>
        <taxon>Anthozoa</taxon>
        <taxon>Hexacorallia</taxon>
        <taxon>Actiniaria</taxon>
        <taxon>Aiptasiidae</taxon>
        <taxon>Exaiptasia</taxon>
    </lineage>
</organism>
<dbReference type="InterPro" id="IPR029069">
    <property type="entry name" value="HotDog_dom_sf"/>
</dbReference>
<evidence type="ECO:0000259" key="5">
    <source>
        <dbReference type="PROSITE" id="PS51770"/>
    </source>
</evidence>
<dbReference type="EnsemblMetazoa" id="XM_021048777.1">
    <property type="protein sequence ID" value="XP_020904436.1"/>
    <property type="gene ID" value="LOC110242753"/>
</dbReference>
<dbReference type="OrthoDB" id="331699at2759"/>
<dbReference type="AlphaFoldDB" id="A0A913XHH1"/>
<dbReference type="PANTHER" id="PTHR12655">
    <property type="entry name" value="ACYL-COA THIOESTERASE"/>
    <property type="match status" value="1"/>
</dbReference>
<dbReference type="OMA" id="QFNYTFL"/>
<evidence type="ECO:0000256" key="2">
    <source>
        <dbReference type="ARBA" id="ARBA00022737"/>
    </source>
</evidence>
<evidence type="ECO:0000256" key="1">
    <source>
        <dbReference type="ARBA" id="ARBA00010458"/>
    </source>
</evidence>
<dbReference type="GO" id="GO:0047617">
    <property type="term" value="F:fatty acyl-CoA hydrolase activity"/>
    <property type="evidence" value="ECO:0007669"/>
    <property type="project" value="TreeGrafter"/>
</dbReference>
<keyword evidence="3" id="KW-0378">Hydrolase</keyword>
<sequence>MKEIKYNLRTMVGGQSPYWSGETTKPDDFPDLEQPDTQEELPARTMKDSYQEAYLPVGTDLKLREKYQNFYKFIRFGKILANLDMFAAWISYLHIHGGQQNLKGTSPHTVVTALVDIIDLYEQIQTYYDIKMSGNVTWVGKSSMEVTMDLGQIVNGSFKHILDARFLMVSRDIKRERAALVNPLVLKTDKEKQIFQQGQENHSKSLATWSTSLTKTAPTAEESQIVHDLMLQTGVFDASVKKSPSKMDNTVFMEDTELSSVYFCNPQQRNTHNKVFGGFLLDRAFGLAWTNACLFSGGKAIMKTMDDVRFRKGVEMGSILEFTSQVVYTPPQPTKRFQIMTVADVIQPSTGERETTNIFYYTFESENEVRSVAPRSYAEAMRYIAGKRRYVKCKT</sequence>
<evidence type="ECO:0000313" key="7">
    <source>
        <dbReference type="Proteomes" id="UP000887567"/>
    </source>
</evidence>
<dbReference type="FunFam" id="3.10.129.10:FF:000012">
    <property type="entry name" value="Acyl-coenzyme A thioesterase 9, mitochondrial"/>
    <property type="match status" value="1"/>
</dbReference>
<dbReference type="CDD" id="cd03442">
    <property type="entry name" value="BFIT_BACH"/>
    <property type="match status" value="2"/>
</dbReference>
<keyword evidence="2" id="KW-0677">Repeat</keyword>
<keyword evidence="4" id="KW-0809">Transit peptide</keyword>
<dbReference type="Gene3D" id="3.10.129.10">
    <property type="entry name" value="Hotdog Thioesterase"/>
    <property type="match status" value="2"/>
</dbReference>
<evidence type="ECO:0000256" key="4">
    <source>
        <dbReference type="ARBA" id="ARBA00022946"/>
    </source>
</evidence>
<evidence type="ECO:0000256" key="3">
    <source>
        <dbReference type="ARBA" id="ARBA00022801"/>
    </source>
</evidence>